<sequence>MPKLNVYKPAHVSTGENSNLPPMNIPNTMASPEKQQNGPPSQSPEKQEPAVAGDNAEEGPKPKPTRLKRFMDKIGLDAPTLILMFKSDPLKYFTTQGYLIPIISVLAVAILPRDKFIQNLIFNLLAICVGSAMSLLALWSSIQARIHTSPPTSRGTAIAPPPYNSSQSAVCAIWLFANIWVSNLVRAKLPSFNLPVIIYCILINNSTTFGPMTATTTAAEAFVKEQLLAMLFGMGLATGVSLFVFPISSRMVVFGEFKGLIGLLRKVVGLQKEYLAVLAKEDMFAIETRNDEERGASQDKKKLKAKEVEEKVKDEGMTKEAKAAKCLKETVGVIRVLAGKLYGDMTFAKRDVAWGKLDAKDLGETFTLIRNVMIPIVAMSTITDIFHRVAERRGWNVDEDTPAEIVAEKNRERQVWSDNMKQMHVPFQILAEVIDQGLEHTGICLEILPKPRVSKKSGSNGSDDSDVEARGDEVNPGDEGFASLVDKKLWQLYSQKSKILRTWVRERPLVADEAKLARPQHLTASDVIQRNQAQLYVSLYMEQLMHAAGEAVQGLVAFADEKVEDGTMKHKRLLFPSGYQLRKWLTSIFKGQDWSVKQNPDIMETNSIYYGDSYNQKQDPEHLRATNIWQHIGNGLRKISVVLGSKESAFGFRVACATMTIGIVAFLEDTQVFFHDQRLDWAMITIAIGMTITSGQSVFGFFCRVGGTCLAMIFSLVIWYIVGQKTPGIIVFLWLFIFIENYFFKFARLIPAVMITITTQIIILGYELQVRQLGEAVATQTGQPYYPIYLLAPYRLAAVAGGSLVAFFWTIFPCPLTDRTWLRQELSATIYLLANYFSVITSTMQSQLEETAGDIESETPPVYPLLKARRKIFGKVLRLMSSMECHLVWQRWEPTIGGRFPVETYQEIIMRSARIMSYLTLMSCALTHPSRMRETEKDSDDEQAEGQAASASDADADAQDSRWWRALSEVLPGVELTHHAVLSTLTLLSNSMLSGQSLPPFLPLPRPYEMTRRLMQSPTDGTAAESDQDDHPLLPRQDSSGGYGNPGLTTIDLRQEAPDHVAEKCVRGDPQPQSEEADIAFIGNTKILDAHNVELRGYAEFAVIQVCSTLVCDDLEGLMRAVSRLVGVVDFSVRVDAGGRDSRASEAAQRRLARRRTTRNVRGKGKAIRGSEASCSC</sequence>
<feature type="transmembrane region" description="Helical" evidence="6">
    <location>
        <begin position="226"/>
        <end position="245"/>
    </location>
</feature>
<dbReference type="EMBL" id="JAELUR010000007">
    <property type="protein sequence ID" value="KAG7428735.1"/>
    <property type="molecule type" value="Genomic_DNA"/>
</dbReference>
<dbReference type="Proteomes" id="UP000693942">
    <property type="component" value="Unassembled WGS sequence"/>
</dbReference>
<dbReference type="PANTHER" id="PTHR37994:SF4">
    <property type="entry name" value="ER TRANSPORTER 6TM N-TERMINAL DOMAIN-CONTAINING PROTEIN-RELATED"/>
    <property type="match status" value="1"/>
</dbReference>
<evidence type="ECO:0000256" key="5">
    <source>
        <dbReference type="SAM" id="MobiDB-lite"/>
    </source>
</evidence>
<gene>
    <name evidence="9" type="ORF">Forpi1262_v009461</name>
</gene>
<feature type="transmembrane region" description="Helical" evidence="6">
    <location>
        <begin position="749"/>
        <end position="768"/>
    </location>
</feature>
<dbReference type="Pfam" id="PF10337">
    <property type="entry name" value="ArAE_2_N"/>
    <property type="match status" value="1"/>
</dbReference>
<dbReference type="InterPro" id="IPR018823">
    <property type="entry name" value="ArAE_2_N"/>
</dbReference>
<feature type="transmembrane region" description="Helical" evidence="6">
    <location>
        <begin position="650"/>
        <end position="667"/>
    </location>
</feature>
<feature type="region of interest" description="Disordered" evidence="5">
    <location>
        <begin position="1016"/>
        <end position="1050"/>
    </location>
</feature>
<feature type="transmembrane region" description="Helical" evidence="6">
    <location>
        <begin position="120"/>
        <end position="142"/>
    </location>
</feature>
<dbReference type="Pfam" id="PF13515">
    <property type="entry name" value="FUSC_2"/>
    <property type="match status" value="1"/>
</dbReference>
<feature type="transmembrane region" description="Helical" evidence="6">
    <location>
        <begin position="193"/>
        <end position="214"/>
    </location>
</feature>
<feature type="region of interest" description="Disordered" evidence="5">
    <location>
        <begin position="1"/>
        <end position="67"/>
    </location>
</feature>
<proteinExistence type="predicted"/>
<dbReference type="PANTHER" id="PTHR37994">
    <property type="entry name" value="ARAE_2_N DOMAIN-CONTAINING PROTEIN-RELATED"/>
    <property type="match status" value="1"/>
</dbReference>
<feature type="transmembrane region" description="Helical" evidence="6">
    <location>
        <begin position="92"/>
        <end position="111"/>
    </location>
</feature>
<dbReference type="InterPro" id="IPR049453">
    <property type="entry name" value="Memb_transporter_dom"/>
</dbReference>
<keyword evidence="4 6" id="KW-0472">Membrane</keyword>
<comment type="caution">
    <text evidence="9">The sequence shown here is derived from an EMBL/GenBank/DDBJ whole genome shotgun (WGS) entry which is preliminary data.</text>
</comment>
<keyword evidence="2 6" id="KW-0812">Transmembrane</keyword>
<feature type="domain" description="Integral membrane bound transporter" evidence="8">
    <location>
        <begin position="673"/>
        <end position="809"/>
    </location>
</feature>
<evidence type="ECO:0000259" key="8">
    <source>
        <dbReference type="Pfam" id="PF13515"/>
    </source>
</evidence>
<feature type="region of interest" description="Disordered" evidence="5">
    <location>
        <begin position="1140"/>
        <end position="1163"/>
    </location>
</feature>
<feature type="transmembrane region" description="Helical" evidence="6">
    <location>
        <begin position="162"/>
        <end position="181"/>
    </location>
</feature>
<name>A0A8J5U5B0_FUSOX</name>
<evidence type="ECO:0008006" key="11">
    <source>
        <dbReference type="Google" id="ProtNLM"/>
    </source>
</evidence>
<feature type="transmembrane region" description="Helical" evidence="6">
    <location>
        <begin position="788"/>
        <end position="812"/>
    </location>
</feature>
<feature type="compositionally biased region" description="Basic residues" evidence="5">
    <location>
        <begin position="1151"/>
        <end position="1163"/>
    </location>
</feature>
<evidence type="ECO:0000256" key="2">
    <source>
        <dbReference type="ARBA" id="ARBA00022692"/>
    </source>
</evidence>
<feature type="domain" description="Putative ER transporter 6TM N-terminal" evidence="7">
    <location>
        <begin position="163"/>
        <end position="389"/>
    </location>
</feature>
<evidence type="ECO:0000256" key="4">
    <source>
        <dbReference type="ARBA" id="ARBA00023136"/>
    </source>
</evidence>
<organism evidence="9 10">
    <name type="scientific">Fusarium oxysporum f. sp. raphani</name>
    <dbReference type="NCBI Taxonomy" id="96318"/>
    <lineage>
        <taxon>Eukaryota</taxon>
        <taxon>Fungi</taxon>
        <taxon>Dikarya</taxon>
        <taxon>Ascomycota</taxon>
        <taxon>Pezizomycotina</taxon>
        <taxon>Sordariomycetes</taxon>
        <taxon>Hypocreomycetidae</taxon>
        <taxon>Hypocreales</taxon>
        <taxon>Nectriaceae</taxon>
        <taxon>Fusarium</taxon>
        <taxon>Fusarium oxysporum species complex</taxon>
    </lineage>
</organism>
<feature type="compositionally biased region" description="Polar residues" evidence="5">
    <location>
        <begin position="14"/>
        <end position="44"/>
    </location>
</feature>
<reference evidence="9" key="1">
    <citation type="submission" date="2021-04" db="EMBL/GenBank/DDBJ databases">
        <title>First draft genome resource for Brassicaceae pathogens Fusarium oxysporum f. sp. raphani and Fusarium oxysporum f. sp. rapae.</title>
        <authorList>
            <person name="Asai S."/>
        </authorList>
    </citation>
    <scope>NUCLEOTIDE SEQUENCE</scope>
    <source>
        <strain evidence="9">Tf1262</strain>
    </source>
</reference>
<evidence type="ECO:0000256" key="6">
    <source>
        <dbReference type="SAM" id="Phobius"/>
    </source>
</evidence>
<accession>A0A8J5U5B0</accession>
<dbReference type="GO" id="GO:0016020">
    <property type="term" value="C:membrane"/>
    <property type="evidence" value="ECO:0007669"/>
    <property type="project" value="UniProtKB-SubCell"/>
</dbReference>
<evidence type="ECO:0000259" key="7">
    <source>
        <dbReference type="Pfam" id="PF10337"/>
    </source>
</evidence>
<evidence type="ECO:0000256" key="1">
    <source>
        <dbReference type="ARBA" id="ARBA00004141"/>
    </source>
</evidence>
<keyword evidence="3 6" id="KW-1133">Transmembrane helix</keyword>
<feature type="region of interest" description="Disordered" evidence="5">
    <location>
        <begin position="930"/>
        <end position="957"/>
    </location>
</feature>
<protein>
    <recommendedName>
        <fullName evidence="11">ER transporter 6TM N-terminal domain-containing protein</fullName>
    </recommendedName>
</protein>
<evidence type="ECO:0000256" key="3">
    <source>
        <dbReference type="ARBA" id="ARBA00022989"/>
    </source>
</evidence>
<comment type="subcellular location">
    <subcellularLocation>
        <location evidence="1">Membrane</location>
        <topology evidence="1">Multi-pass membrane protein</topology>
    </subcellularLocation>
</comment>
<feature type="transmembrane region" description="Helical" evidence="6">
    <location>
        <begin position="679"/>
        <end position="695"/>
    </location>
</feature>
<evidence type="ECO:0000313" key="9">
    <source>
        <dbReference type="EMBL" id="KAG7428735.1"/>
    </source>
</evidence>
<evidence type="ECO:0000313" key="10">
    <source>
        <dbReference type="Proteomes" id="UP000693942"/>
    </source>
</evidence>
<dbReference type="AlphaFoldDB" id="A0A8J5U5B0"/>
<feature type="region of interest" description="Disordered" evidence="5">
    <location>
        <begin position="453"/>
        <end position="478"/>
    </location>
</feature>